<dbReference type="AlphaFoldDB" id="A0A9Q1GZZ5"/>
<protein>
    <recommendedName>
        <fullName evidence="1">GAG-pre-integrase domain-containing protein</fullName>
    </recommendedName>
</protein>
<dbReference type="Pfam" id="PF13976">
    <property type="entry name" value="gag_pre-integrs"/>
    <property type="match status" value="1"/>
</dbReference>
<dbReference type="EMBL" id="JAKOGI010001045">
    <property type="protein sequence ID" value="KAJ8428160.1"/>
    <property type="molecule type" value="Genomic_DNA"/>
</dbReference>
<organism evidence="2 3">
    <name type="scientific">Carnegiea gigantea</name>
    <dbReference type="NCBI Taxonomy" id="171969"/>
    <lineage>
        <taxon>Eukaryota</taxon>
        <taxon>Viridiplantae</taxon>
        <taxon>Streptophyta</taxon>
        <taxon>Embryophyta</taxon>
        <taxon>Tracheophyta</taxon>
        <taxon>Spermatophyta</taxon>
        <taxon>Magnoliopsida</taxon>
        <taxon>eudicotyledons</taxon>
        <taxon>Gunneridae</taxon>
        <taxon>Pentapetalae</taxon>
        <taxon>Caryophyllales</taxon>
        <taxon>Cactineae</taxon>
        <taxon>Cactaceae</taxon>
        <taxon>Cactoideae</taxon>
        <taxon>Echinocereeae</taxon>
        <taxon>Carnegiea</taxon>
    </lineage>
</organism>
<evidence type="ECO:0000313" key="2">
    <source>
        <dbReference type="EMBL" id="KAJ8428160.1"/>
    </source>
</evidence>
<dbReference type="Proteomes" id="UP001153076">
    <property type="component" value="Unassembled WGS sequence"/>
</dbReference>
<keyword evidence="3" id="KW-1185">Reference proteome</keyword>
<reference evidence="2" key="1">
    <citation type="submission" date="2022-04" db="EMBL/GenBank/DDBJ databases">
        <title>Carnegiea gigantea Genome sequencing and assembly v2.</title>
        <authorList>
            <person name="Copetti D."/>
            <person name="Sanderson M.J."/>
            <person name="Burquez A."/>
            <person name="Wojciechowski M.F."/>
        </authorList>
    </citation>
    <scope>NUCLEOTIDE SEQUENCE</scope>
    <source>
        <strain evidence="2">SGP5-SGP5p</strain>
        <tissue evidence="2">Aerial part</tissue>
    </source>
</reference>
<accession>A0A9Q1GZZ5</accession>
<sequence length="196" mass="21773">MTPNASRLTACHNTKPDSHINLQMEAQLILLLNEMLSNRLELINAPIVIEVKFNLLSIAKLVQHNNCVAVLYPKLCLIQACIIKIIKGAGKQKGGLNYLMDVADLGKNTICLCNKLVEYAFLSQSESTIIVATTVNENPDVSIWHQRLGHAPMSKLQHIACIPKMNGKLDCCLTCPLAKFIKLPYSLSKKHRPCPF</sequence>
<gene>
    <name evidence="2" type="ORF">Cgig2_028035</name>
</gene>
<evidence type="ECO:0000259" key="1">
    <source>
        <dbReference type="Pfam" id="PF13976"/>
    </source>
</evidence>
<dbReference type="InterPro" id="IPR025724">
    <property type="entry name" value="GAG-pre-integrase_dom"/>
</dbReference>
<evidence type="ECO:0000313" key="3">
    <source>
        <dbReference type="Proteomes" id="UP001153076"/>
    </source>
</evidence>
<comment type="caution">
    <text evidence="2">The sequence shown here is derived from an EMBL/GenBank/DDBJ whole genome shotgun (WGS) entry which is preliminary data.</text>
</comment>
<feature type="domain" description="GAG-pre-integrase" evidence="1">
    <location>
        <begin position="130"/>
        <end position="179"/>
    </location>
</feature>
<proteinExistence type="predicted"/>
<name>A0A9Q1GZZ5_9CARY</name>
<dbReference type="OrthoDB" id="1306194at2759"/>